<feature type="region of interest" description="Disordered" evidence="1">
    <location>
        <begin position="458"/>
        <end position="481"/>
    </location>
</feature>
<dbReference type="AlphaFoldDB" id="A0A2Z7A1F9"/>
<feature type="compositionally biased region" description="Basic residues" evidence="1">
    <location>
        <begin position="611"/>
        <end position="620"/>
    </location>
</feature>
<feature type="compositionally biased region" description="Basic and acidic residues" evidence="1">
    <location>
        <begin position="621"/>
        <end position="634"/>
    </location>
</feature>
<sequence>MGKRRRDAESSSPMPSTAEFNTVFVDTSLDTHLAMLVSDSDTVLDLKRKLTEEHAKCFPNNGEIQIHSLKVKRKGNFYHLPDFMLVCSALHGVKENWFLSADASEYLECCINQKASECDTRDHFGVMSSGANQILTLTMSLPDGVTEENRLTVGQKVEKFSDMTAEFWRKDSLENSKGTSSPAKKKRKMKYHDAIVHNATLEDHCTQFHASGEETQQPVLAGCRTDVGEETPKIMHDCMETTGDAGVKHDPSNMQSIAVFEGASVATTVTDASKQKKVNNKRRKKPPHDQVLLKLGTLDQHEVHRNTMELVPADDYTGANEEIRRGSRSKTKTKKSRGKFCYHADGELSENVMHLAPLTSPNPEMNALKHSQTARTDSGLPTADTNLNAGIKKDRDLSVNQQSDVNQCELDVNTKVANSSAILMDTNVALEDIGNNRRQKRSQKAAVVFQNISDVELNTKKSGSTGTSKSRKNDEKRELSINNDLEVMLPSYNNTSASADPVITQKMGLPSRLLDTNNLEESEISGDSRKKKLKKFADNNLAKSAMKQSGRKAINQPDLVEEQRDVSLSHDSVPVEFEKLGTLDWHEAEGTIRESAQPNTFSFTEGEMGFKKKRKAKKSRDKVLNETDGEHSDNGIHLTPMAVPNLDLNLLNDPEAKTHSILPSAAADMDVETKQHENLLGSHEIRMNQPEVGAAIIEPKLPSRLIHASGASNDKHNNNNKMKKKTTKKSSGNFQDTSYQDKAPQKVIGDALHHDFEVMPPLSSKASECADLEERLSGAGFTTKLLDNMVEEPKTSRGHKRKQSVKKSTNTGMDNLDLGPGNNGMSGSSAVLLCSQTDHFQKETDKGENMSFHKVKDVQMKILDDSAAVCERKVGNVTINESDSMKFTQTTINEPDSMQFSQTMEDVGICEQRMEKNYANSAGDCLTVPSIIEKENQVNNSESRRAQNSTEIVRAKDEKNKKKTKVQRVQSDCLGNLPIKNQEVGVEEYSIMEKANNILDFEQEYQHVDSQVLSHKGEEKPGEIQFTAPSTDNLVSHVEDKDEGVNFKHYFLPAQKLDEVAFVQEAIKSSEETKTVKKVKKHGLPSASTSAELLKSAKLSEKKDGKDKSHVRCSTGRKDGEFIISSKVSDNGVIDSSPTEMREITTRKKHSDDNVASLFTKDKNPPLDKSFFERSGIVSGNGGNKRRQPGLDVSDKVVMKTARSNDAHGEVTHEGNNAKLDLSASNEMTLDRILRSSKRFKKAKLTASQNELEHIDSQLEFVPDSQQING</sequence>
<accession>A0A2Z7A1F9</accession>
<evidence type="ECO:0000313" key="2">
    <source>
        <dbReference type="EMBL" id="KZV14973.1"/>
    </source>
</evidence>
<feature type="compositionally biased region" description="Basic residues" evidence="1">
    <location>
        <begin position="796"/>
        <end position="805"/>
    </location>
</feature>
<evidence type="ECO:0000256" key="1">
    <source>
        <dbReference type="SAM" id="MobiDB-lite"/>
    </source>
</evidence>
<dbReference type="Proteomes" id="UP000250235">
    <property type="component" value="Unassembled WGS sequence"/>
</dbReference>
<keyword evidence="3" id="KW-1185">Reference proteome</keyword>
<dbReference type="OrthoDB" id="1093005at2759"/>
<feature type="compositionally biased region" description="Polar residues" evidence="1">
    <location>
        <begin position="730"/>
        <end position="740"/>
    </location>
</feature>
<gene>
    <name evidence="2" type="ORF">F511_39393</name>
</gene>
<name>A0A2Z7A1F9_9LAMI</name>
<feature type="compositionally biased region" description="Basic residues" evidence="1">
    <location>
        <begin position="326"/>
        <end position="338"/>
    </location>
</feature>
<protein>
    <submittedName>
        <fullName evidence="2">Uncharacterized protein</fullName>
    </submittedName>
</protein>
<dbReference type="EMBL" id="KV020143">
    <property type="protein sequence ID" value="KZV14973.1"/>
    <property type="molecule type" value="Genomic_DNA"/>
</dbReference>
<proteinExistence type="predicted"/>
<feature type="region of interest" description="Disordered" evidence="1">
    <location>
        <begin position="792"/>
        <end position="817"/>
    </location>
</feature>
<feature type="region of interest" description="Disordered" evidence="1">
    <location>
        <begin position="607"/>
        <end position="637"/>
    </location>
</feature>
<organism evidence="2 3">
    <name type="scientific">Dorcoceras hygrometricum</name>
    <dbReference type="NCBI Taxonomy" id="472368"/>
    <lineage>
        <taxon>Eukaryota</taxon>
        <taxon>Viridiplantae</taxon>
        <taxon>Streptophyta</taxon>
        <taxon>Embryophyta</taxon>
        <taxon>Tracheophyta</taxon>
        <taxon>Spermatophyta</taxon>
        <taxon>Magnoliopsida</taxon>
        <taxon>eudicotyledons</taxon>
        <taxon>Gunneridae</taxon>
        <taxon>Pentapetalae</taxon>
        <taxon>asterids</taxon>
        <taxon>lamiids</taxon>
        <taxon>Lamiales</taxon>
        <taxon>Gesneriaceae</taxon>
        <taxon>Didymocarpoideae</taxon>
        <taxon>Trichosporeae</taxon>
        <taxon>Loxocarpinae</taxon>
        <taxon>Dorcoceras</taxon>
    </lineage>
</organism>
<feature type="compositionally biased region" description="Basic and acidic residues" evidence="1">
    <location>
        <begin position="1098"/>
        <end position="1114"/>
    </location>
</feature>
<feature type="region of interest" description="Disordered" evidence="1">
    <location>
        <begin position="708"/>
        <end position="743"/>
    </location>
</feature>
<feature type="region of interest" description="Disordered" evidence="1">
    <location>
        <begin position="1090"/>
        <end position="1114"/>
    </location>
</feature>
<reference evidence="2 3" key="1">
    <citation type="journal article" date="2015" name="Proc. Natl. Acad. Sci. U.S.A.">
        <title>The resurrection genome of Boea hygrometrica: A blueprint for survival of dehydration.</title>
        <authorList>
            <person name="Xiao L."/>
            <person name="Yang G."/>
            <person name="Zhang L."/>
            <person name="Yang X."/>
            <person name="Zhao S."/>
            <person name="Ji Z."/>
            <person name="Zhou Q."/>
            <person name="Hu M."/>
            <person name="Wang Y."/>
            <person name="Chen M."/>
            <person name="Xu Y."/>
            <person name="Jin H."/>
            <person name="Xiao X."/>
            <person name="Hu G."/>
            <person name="Bao F."/>
            <person name="Hu Y."/>
            <person name="Wan P."/>
            <person name="Li L."/>
            <person name="Deng X."/>
            <person name="Kuang T."/>
            <person name="Xiang C."/>
            <person name="Zhu J.K."/>
            <person name="Oliver M.J."/>
            <person name="He Y."/>
        </authorList>
    </citation>
    <scope>NUCLEOTIDE SEQUENCE [LARGE SCALE GENOMIC DNA]</scope>
    <source>
        <strain evidence="3">cv. XS01</strain>
    </source>
</reference>
<feature type="region of interest" description="Disordered" evidence="1">
    <location>
        <begin position="316"/>
        <end position="338"/>
    </location>
</feature>
<evidence type="ECO:0000313" key="3">
    <source>
        <dbReference type="Proteomes" id="UP000250235"/>
    </source>
</evidence>